<proteinExistence type="predicted"/>
<protein>
    <submittedName>
        <fullName evidence="2">Uncharacterized protein</fullName>
    </submittedName>
</protein>
<accession>A0AAN7TFW6</accession>
<reference evidence="2" key="1">
    <citation type="submission" date="2023-08" db="EMBL/GenBank/DDBJ databases">
        <title>Black Yeasts Isolated from many extreme environments.</title>
        <authorList>
            <person name="Coleine C."/>
            <person name="Stajich J.E."/>
            <person name="Selbmann L."/>
        </authorList>
    </citation>
    <scope>NUCLEOTIDE SEQUENCE</scope>
    <source>
        <strain evidence="2">CCFEE 5401</strain>
    </source>
</reference>
<evidence type="ECO:0000313" key="3">
    <source>
        <dbReference type="Proteomes" id="UP001310890"/>
    </source>
</evidence>
<organism evidence="2 3">
    <name type="scientific">Meristemomyces frigidus</name>
    <dbReference type="NCBI Taxonomy" id="1508187"/>
    <lineage>
        <taxon>Eukaryota</taxon>
        <taxon>Fungi</taxon>
        <taxon>Dikarya</taxon>
        <taxon>Ascomycota</taxon>
        <taxon>Pezizomycotina</taxon>
        <taxon>Dothideomycetes</taxon>
        <taxon>Dothideomycetidae</taxon>
        <taxon>Mycosphaerellales</taxon>
        <taxon>Teratosphaeriaceae</taxon>
        <taxon>Meristemomyces</taxon>
    </lineage>
</organism>
<sequence>MAGEWPQGFKIDPSLRLRRSKRIPEYLKATEDVRRPSSLSGLESRKRSRETACSVGYLPSDRPWKIFRSLWISSAIDELPFKPDFELFHSSEPQNSERSGFSQHLGDQSLAEVHDSHLSAIDLQQITPDKSTQTDTPPPKKKKGKA</sequence>
<dbReference type="AlphaFoldDB" id="A0AAN7TFW6"/>
<gene>
    <name evidence="2" type="ORF">LTR62_002706</name>
</gene>
<dbReference type="Proteomes" id="UP001310890">
    <property type="component" value="Unassembled WGS sequence"/>
</dbReference>
<evidence type="ECO:0000313" key="2">
    <source>
        <dbReference type="EMBL" id="KAK5114136.1"/>
    </source>
</evidence>
<name>A0AAN7TFW6_9PEZI</name>
<evidence type="ECO:0000256" key="1">
    <source>
        <dbReference type="SAM" id="MobiDB-lite"/>
    </source>
</evidence>
<dbReference type="EMBL" id="JAVRRL010000019">
    <property type="protein sequence ID" value="KAK5114136.1"/>
    <property type="molecule type" value="Genomic_DNA"/>
</dbReference>
<comment type="caution">
    <text evidence="2">The sequence shown here is derived from an EMBL/GenBank/DDBJ whole genome shotgun (WGS) entry which is preliminary data.</text>
</comment>
<feature type="compositionally biased region" description="Polar residues" evidence="1">
    <location>
        <begin position="91"/>
        <end position="106"/>
    </location>
</feature>
<feature type="region of interest" description="Disordered" evidence="1">
    <location>
        <begin position="87"/>
        <end position="146"/>
    </location>
</feature>